<dbReference type="InterPro" id="IPR005484">
    <property type="entry name" value="Ribosomal_uL18_bac/plant/anim"/>
</dbReference>
<comment type="similarity">
    <text evidence="1 7">Belongs to the universal ribosomal protein uL18 family.</text>
</comment>
<dbReference type="KEGG" id="sap:Sulac_0303"/>
<dbReference type="HOGENOM" id="CLU_098841_0_1_9"/>
<dbReference type="InterPro" id="IPR057268">
    <property type="entry name" value="Ribosomal_L18"/>
</dbReference>
<evidence type="ECO:0000256" key="7">
    <source>
        <dbReference type="HAMAP-Rule" id="MF_01337"/>
    </source>
</evidence>
<dbReference type="Gene3D" id="3.30.420.100">
    <property type="match status" value="1"/>
</dbReference>
<evidence type="ECO:0000256" key="6">
    <source>
        <dbReference type="ARBA" id="ARBA00035197"/>
    </source>
</evidence>
<dbReference type="PANTHER" id="PTHR12899">
    <property type="entry name" value="39S RIBOSOMAL PROTEIN L18, MITOCHONDRIAL"/>
    <property type="match status" value="1"/>
</dbReference>
<keyword evidence="4 7" id="KW-0689">Ribosomal protein</keyword>
<dbReference type="Proteomes" id="UP000005439">
    <property type="component" value="Chromosome"/>
</dbReference>
<comment type="subunit">
    <text evidence="7">Part of the 50S ribosomal subunit; part of the 5S rRNA/L5/L18/L25 subcomplex. Contacts the 5S and 23S rRNAs.</text>
</comment>
<gene>
    <name evidence="7" type="primary">rplR</name>
    <name evidence="8" type="ordered locus">Sulac_0303</name>
</gene>
<dbReference type="GO" id="GO:0008097">
    <property type="term" value="F:5S rRNA binding"/>
    <property type="evidence" value="ECO:0007669"/>
    <property type="project" value="TreeGrafter"/>
</dbReference>
<evidence type="ECO:0000256" key="4">
    <source>
        <dbReference type="ARBA" id="ARBA00022980"/>
    </source>
</evidence>
<evidence type="ECO:0000256" key="3">
    <source>
        <dbReference type="ARBA" id="ARBA00022884"/>
    </source>
</evidence>
<dbReference type="AlphaFoldDB" id="G8TXH3"/>
<evidence type="ECO:0000313" key="9">
    <source>
        <dbReference type="Proteomes" id="UP000005439"/>
    </source>
</evidence>
<protein>
    <recommendedName>
        <fullName evidence="6 7">Large ribosomal subunit protein uL18</fullName>
    </recommendedName>
</protein>
<dbReference type="GO" id="GO:0006412">
    <property type="term" value="P:translation"/>
    <property type="evidence" value="ECO:0007669"/>
    <property type="project" value="UniProtKB-UniRule"/>
</dbReference>
<keyword evidence="3 7" id="KW-0694">RNA-binding</keyword>
<evidence type="ECO:0000256" key="5">
    <source>
        <dbReference type="ARBA" id="ARBA00023274"/>
    </source>
</evidence>
<dbReference type="NCBIfam" id="TIGR00060">
    <property type="entry name" value="L18_bact"/>
    <property type="match status" value="1"/>
</dbReference>
<dbReference type="SUPFAM" id="SSF53137">
    <property type="entry name" value="Translational machinery components"/>
    <property type="match status" value="1"/>
</dbReference>
<dbReference type="GO" id="GO:0022625">
    <property type="term" value="C:cytosolic large ribosomal subunit"/>
    <property type="evidence" value="ECO:0007669"/>
    <property type="project" value="TreeGrafter"/>
</dbReference>
<organism evidence="8 9">
    <name type="scientific">Sulfobacillus acidophilus (strain ATCC 700253 / DSM 10332 / NAL)</name>
    <dbReference type="NCBI Taxonomy" id="679936"/>
    <lineage>
        <taxon>Bacteria</taxon>
        <taxon>Bacillati</taxon>
        <taxon>Bacillota</taxon>
        <taxon>Clostridia</taxon>
        <taxon>Eubacteriales</taxon>
        <taxon>Clostridiales Family XVII. Incertae Sedis</taxon>
        <taxon>Sulfobacillus</taxon>
    </lineage>
</organism>
<reference evidence="8 9" key="2">
    <citation type="journal article" date="2012" name="Stand. Genomic Sci.">
        <title>Complete genome sequence of the moderately thermophilic mineral-sulfide-oxidizing firmicute Sulfobacillus acidophilus type strain (NAL(T)).</title>
        <authorList>
            <person name="Anderson I."/>
            <person name="Chertkov O."/>
            <person name="Chen A."/>
            <person name="Saunders E."/>
            <person name="Lapidus A."/>
            <person name="Nolan M."/>
            <person name="Lucas S."/>
            <person name="Hammon N."/>
            <person name="Deshpande S."/>
            <person name="Cheng J.F."/>
            <person name="Han C."/>
            <person name="Tapia R."/>
            <person name="Goodwin L.A."/>
            <person name="Pitluck S."/>
            <person name="Liolios K."/>
            <person name="Pagani I."/>
            <person name="Ivanova N."/>
            <person name="Mikhailova N."/>
            <person name="Pati A."/>
            <person name="Palaniappan K."/>
            <person name="Land M."/>
            <person name="Pan C."/>
            <person name="Rohde M."/>
            <person name="Pukall R."/>
            <person name="Goker M."/>
            <person name="Detter J.C."/>
            <person name="Woyke T."/>
            <person name="Bristow J."/>
            <person name="Eisen J.A."/>
            <person name="Markowitz V."/>
            <person name="Hugenholtz P."/>
            <person name="Kyrpides N.C."/>
            <person name="Klenk H.P."/>
            <person name="Mavromatis K."/>
        </authorList>
    </citation>
    <scope>NUCLEOTIDE SEQUENCE [LARGE SCALE GENOMIC DNA]</scope>
    <source>
        <strain evidence="9">ATCC 700253 / DSM 10332 / NAL</strain>
    </source>
</reference>
<dbReference type="GO" id="GO:0003735">
    <property type="term" value="F:structural constituent of ribosome"/>
    <property type="evidence" value="ECO:0007669"/>
    <property type="project" value="InterPro"/>
</dbReference>
<dbReference type="EMBL" id="CP003179">
    <property type="protein sequence ID" value="AEW03872.1"/>
    <property type="molecule type" value="Genomic_DNA"/>
</dbReference>
<keyword evidence="2 7" id="KW-0699">rRNA-binding</keyword>
<reference evidence="9" key="1">
    <citation type="submission" date="2011-12" db="EMBL/GenBank/DDBJ databases">
        <title>The complete genome of chromosome of Sulfobacillus acidophilus DSM 10332.</title>
        <authorList>
            <person name="Lucas S."/>
            <person name="Han J."/>
            <person name="Lapidus A."/>
            <person name="Bruce D."/>
            <person name="Goodwin L."/>
            <person name="Pitluck S."/>
            <person name="Peters L."/>
            <person name="Kyrpides N."/>
            <person name="Mavromatis K."/>
            <person name="Ivanova N."/>
            <person name="Mikhailova N."/>
            <person name="Chertkov O."/>
            <person name="Saunders E."/>
            <person name="Detter J.C."/>
            <person name="Tapia R."/>
            <person name="Han C."/>
            <person name="Land M."/>
            <person name="Hauser L."/>
            <person name="Markowitz V."/>
            <person name="Cheng J.-F."/>
            <person name="Hugenholtz P."/>
            <person name="Woyke T."/>
            <person name="Wu D."/>
            <person name="Pukall R."/>
            <person name="Gehrich-Schroeter G."/>
            <person name="Schneider S."/>
            <person name="Klenk H.-P."/>
            <person name="Eisen J.A."/>
        </authorList>
    </citation>
    <scope>NUCLEOTIDE SEQUENCE [LARGE SCALE GENOMIC DNA]</scope>
    <source>
        <strain evidence="9">ATCC 700253 / DSM 10332 / NAL</strain>
    </source>
</reference>
<dbReference type="CDD" id="cd00432">
    <property type="entry name" value="Ribosomal_L18_L5e"/>
    <property type="match status" value="1"/>
</dbReference>
<accession>G8TXH3</accession>
<comment type="function">
    <text evidence="7">This is one of the proteins that bind and probably mediate the attachment of the 5S RNA into the large ribosomal subunit, where it forms part of the central protuberance.</text>
</comment>
<dbReference type="PANTHER" id="PTHR12899:SF3">
    <property type="entry name" value="LARGE RIBOSOMAL SUBUNIT PROTEIN UL18M"/>
    <property type="match status" value="1"/>
</dbReference>
<keyword evidence="5 7" id="KW-0687">Ribonucleoprotein</keyword>
<sequence>MYKRFDRNAARKKRHYRIRAKISGTPERPRLNVYRSNLNIYAQIIDDTEGLTIASASTLEPQLKALPGRLTVAKAAEVGRLVAQRALEKGITRVVFDRGGYKYHGRVKALADAAREAGLEF</sequence>
<keyword evidence="9" id="KW-1185">Reference proteome</keyword>
<dbReference type="Pfam" id="PF00861">
    <property type="entry name" value="Ribosomal_L18p"/>
    <property type="match status" value="1"/>
</dbReference>
<name>G8TXH3_SULAD</name>
<evidence type="ECO:0000256" key="2">
    <source>
        <dbReference type="ARBA" id="ARBA00022730"/>
    </source>
</evidence>
<dbReference type="FunFam" id="3.30.420.100:FF:000001">
    <property type="entry name" value="50S ribosomal protein L18"/>
    <property type="match status" value="1"/>
</dbReference>
<dbReference type="HAMAP" id="MF_01337_B">
    <property type="entry name" value="Ribosomal_uL18_B"/>
    <property type="match status" value="1"/>
</dbReference>
<evidence type="ECO:0000313" key="8">
    <source>
        <dbReference type="EMBL" id="AEW03872.1"/>
    </source>
</evidence>
<evidence type="ECO:0000256" key="1">
    <source>
        <dbReference type="ARBA" id="ARBA00007116"/>
    </source>
</evidence>
<proteinExistence type="inferred from homology"/>
<dbReference type="STRING" id="679936.Sulac_0303"/>
<dbReference type="PATRIC" id="fig|679936.5.peg.308"/>
<dbReference type="InterPro" id="IPR004389">
    <property type="entry name" value="Ribosomal_uL18_bac-type"/>
</dbReference>